<dbReference type="EMBL" id="VXIS01000014">
    <property type="protein sequence ID" value="KAA8913488.1"/>
    <property type="molecule type" value="Genomic_DNA"/>
</dbReference>
<evidence type="ECO:0000256" key="1">
    <source>
        <dbReference type="SAM" id="MobiDB-lite"/>
    </source>
</evidence>
<feature type="compositionally biased region" description="Basic and acidic residues" evidence="1">
    <location>
        <begin position="226"/>
        <end position="237"/>
    </location>
</feature>
<name>A0A5J5F978_9PEZI</name>
<feature type="compositionally biased region" description="Polar residues" evidence="1">
    <location>
        <begin position="82"/>
        <end position="101"/>
    </location>
</feature>
<evidence type="ECO:0000313" key="2">
    <source>
        <dbReference type="EMBL" id="KAA8913488.1"/>
    </source>
</evidence>
<evidence type="ECO:0000313" key="3">
    <source>
        <dbReference type="Proteomes" id="UP000326924"/>
    </source>
</evidence>
<accession>A0A5J5F978</accession>
<feature type="compositionally biased region" description="Polar residues" evidence="1">
    <location>
        <begin position="141"/>
        <end position="170"/>
    </location>
</feature>
<gene>
    <name evidence="2" type="ORF">FN846DRAFT_902772</name>
</gene>
<sequence length="367" mass="39830">MVSPHYDLTPFPRPPSPPRAGFTGWLQRRLSRTTLPLDATNDPAPPLTTVTSPRASVTSLRSQQQTRPETPPRSSPTTTPTASVTDQPGPSSPQPKANTYQKLDASSGPVAADPASSHSSPKARRSSITGRAADTPRECPSPSSLRRVNFPEPTTTAYFSPPTVLSLSSCESEDGSCSPLPSELPETAPHSARHSPPPSAQRPEYLPSARHVAWGRSATHLPQSYEEPRVREDDGQAEDRDLLQSLPPVLQPQPGSGFDMLVSYEVAGVAPFLMFLLGLPFIGVATHTGTVGAFGHGLKRGLRGVTVEGAHLVCPVRLRCCCLERENREVLFEVPQYGVEYTAYGMDDERELQKDRKREKGKDKART</sequence>
<protein>
    <submittedName>
        <fullName evidence="2">Uncharacterized protein</fullName>
    </submittedName>
</protein>
<feature type="region of interest" description="Disordered" evidence="1">
    <location>
        <begin position="1"/>
        <end position="204"/>
    </location>
</feature>
<keyword evidence="3" id="KW-1185">Reference proteome</keyword>
<dbReference type="AlphaFoldDB" id="A0A5J5F978"/>
<comment type="caution">
    <text evidence="2">The sequence shown here is derived from an EMBL/GenBank/DDBJ whole genome shotgun (WGS) entry which is preliminary data.</text>
</comment>
<dbReference type="OrthoDB" id="10643863at2759"/>
<feature type="compositionally biased region" description="Polar residues" evidence="1">
    <location>
        <begin position="48"/>
        <end position="65"/>
    </location>
</feature>
<proteinExistence type="predicted"/>
<organism evidence="2 3">
    <name type="scientific">Sphaerosporella brunnea</name>
    <dbReference type="NCBI Taxonomy" id="1250544"/>
    <lineage>
        <taxon>Eukaryota</taxon>
        <taxon>Fungi</taxon>
        <taxon>Dikarya</taxon>
        <taxon>Ascomycota</taxon>
        <taxon>Pezizomycotina</taxon>
        <taxon>Pezizomycetes</taxon>
        <taxon>Pezizales</taxon>
        <taxon>Pyronemataceae</taxon>
        <taxon>Sphaerosporella</taxon>
    </lineage>
</organism>
<reference evidence="2 3" key="1">
    <citation type="submission" date="2019-09" db="EMBL/GenBank/DDBJ databases">
        <title>Draft genome of the ectomycorrhizal ascomycete Sphaerosporella brunnea.</title>
        <authorList>
            <consortium name="DOE Joint Genome Institute"/>
            <person name="Benucci G.M."/>
            <person name="Marozzi G."/>
            <person name="Antonielli L."/>
            <person name="Sanchez S."/>
            <person name="Marco P."/>
            <person name="Wang X."/>
            <person name="Falini L.B."/>
            <person name="Barry K."/>
            <person name="Haridas S."/>
            <person name="Lipzen A."/>
            <person name="Labutti K."/>
            <person name="Grigoriev I.V."/>
            <person name="Murat C."/>
            <person name="Martin F."/>
            <person name="Albertini E."/>
            <person name="Donnini D."/>
            <person name="Bonito G."/>
        </authorList>
    </citation>
    <scope>NUCLEOTIDE SEQUENCE [LARGE SCALE GENOMIC DNA]</scope>
    <source>
        <strain evidence="2 3">Sb_GMNB300</strain>
    </source>
</reference>
<dbReference type="Proteomes" id="UP000326924">
    <property type="component" value="Unassembled WGS sequence"/>
</dbReference>
<feature type="region of interest" description="Disordered" evidence="1">
    <location>
        <begin position="217"/>
        <end position="237"/>
    </location>
</feature>
<dbReference type="InParanoid" id="A0A5J5F978"/>